<feature type="domain" description="F-box" evidence="1">
    <location>
        <begin position="4"/>
        <end position="51"/>
    </location>
</feature>
<organism evidence="2 3">
    <name type="scientific">Cuscuta australis</name>
    <dbReference type="NCBI Taxonomy" id="267555"/>
    <lineage>
        <taxon>Eukaryota</taxon>
        <taxon>Viridiplantae</taxon>
        <taxon>Streptophyta</taxon>
        <taxon>Embryophyta</taxon>
        <taxon>Tracheophyta</taxon>
        <taxon>Spermatophyta</taxon>
        <taxon>Magnoliopsida</taxon>
        <taxon>eudicotyledons</taxon>
        <taxon>Gunneridae</taxon>
        <taxon>Pentapetalae</taxon>
        <taxon>asterids</taxon>
        <taxon>lamiids</taxon>
        <taxon>Solanales</taxon>
        <taxon>Convolvulaceae</taxon>
        <taxon>Cuscuteae</taxon>
        <taxon>Cuscuta</taxon>
        <taxon>Cuscuta subgen. Grammica</taxon>
        <taxon>Cuscuta sect. Cleistogrammica</taxon>
    </lineage>
</organism>
<dbReference type="SMART" id="SM00256">
    <property type="entry name" value="FBOX"/>
    <property type="match status" value="1"/>
</dbReference>
<protein>
    <recommendedName>
        <fullName evidence="1">F-box domain-containing protein</fullName>
    </recommendedName>
</protein>
<dbReference type="AlphaFoldDB" id="A0A328E5M7"/>
<dbReference type="SUPFAM" id="SSF81383">
    <property type="entry name" value="F-box domain"/>
    <property type="match status" value="1"/>
</dbReference>
<keyword evidence="3" id="KW-1185">Reference proteome</keyword>
<reference evidence="2 3" key="1">
    <citation type="submission" date="2018-06" db="EMBL/GenBank/DDBJ databases">
        <title>The Genome of Cuscuta australis (Dodder) Provides Insight into the Evolution of Plant Parasitism.</title>
        <authorList>
            <person name="Liu H."/>
        </authorList>
    </citation>
    <scope>NUCLEOTIDE SEQUENCE [LARGE SCALE GENOMIC DNA]</scope>
    <source>
        <strain evidence="3">cv. Yunnan</strain>
        <tissue evidence="2">Vines</tissue>
    </source>
</reference>
<dbReference type="Pfam" id="PF08268">
    <property type="entry name" value="FBA_3"/>
    <property type="match status" value="1"/>
</dbReference>
<comment type="caution">
    <text evidence="2">The sequence shown here is derived from an EMBL/GenBank/DDBJ whole genome shotgun (WGS) entry which is preliminary data.</text>
</comment>
<dbReference type="NCBIfam" id="TIGR01640">
    <property type="entry name" value="F_box_assoc_1"/>
    <property type="match status" value="1"/>
</dbReference>
<proteinExistence type="predicted"/>
<dbReference type="InterPro" id="IPR001810">
    <property type="entry name" value="F-box_dom"/>
</dbReference>
<dbReference type="EMBL" id="NQVE01000046">
    <property type="protein sequence ID" value="RAL51938.1"/>
    <property type="molecule type" value="Genomic_DNA"/>
</dbReference>
<accession>A0A328E5M7</accession>
<evidence type="ECO:0000313" key="3">
    <source>
        <dbReference type="Proteomes" id="UP000249390"/>
    </source>
</evidence>
<name>A0A328E5M7_9ASTE</name>
<dbReference type="InterPro" id="IPR013187">
    <property type="entry name" value="F-box-assoc_dom_typ3"/>
</dbReference>
<evidence type="ECO:0000259" key="1">
    <source>
        <dbReference type="PROSITE" id="PS50181"/>
    </source>
</evidence>
<sequence length="362" mass="41732">MTKNAGTQSLPEYLIRDILRRLEVKSLIRFQCVSKQWKTLINAPSFIAEHLRRQSPCLLFQGEAHRNLQLRLLDRDLQARDMQVQPSVFGLESPKIVGSSNGLLCLRIEKELHLSTILLWNPAIRELRITPRLLGRRMDFLNVGFGFSPIINDYKVVVIRRPDYYNRPPHVDVYSLTSGSWKSVDHNILEGIRLKGSRVIANGVMFWHVGNDDADMILSFDIAMEVLALIPFPVVANRDLCIKLAVYGNKLAMLVKDYSWRNSKPECIDLWVMDEGDVASSYGHEKRSWTKKCNTFPCKVHPRMIWNNEIVCQVWEHEKPRIALFNVTTSEFHITGMHDSKCFDYVESLVRVGGNKLYATFT</sequence>
<gene>
    <name evidence="2" type="ORF">DM860_010656</name>
</gene>
<dbReference type="Gene3D" id="1.20.1280.50">
    <property type="match status" value="1"/>
</dbReference>
<dbReference type="InterPro" id="IPR017451">
    <property type="entry name" value="F-box-assoc_interact_dom"/>
</dbReference>
<evidence type="ECO:0000313" key="2">
    <source>
        <dbReference type="EMBL" id="RAL51938.1"/>
    </source>
</evidence>
<dbReference type="PANTHER" id="PTHR31672">
    <property type="entry name" value="BNACNNG10540D PROTEIN"/>
    <property type="match status" value="1"/>
</dbReference>
<dbReference type="CDD" id="cd22157">
    <property type="entry name" value="F-box_AtFBW1-like"/>
    <property type="match status" value="1"/>
</dbReference>
<dbReference type="InterPro" id="IPR036047">
    <property type="entry name" value="F-box-like_dom_sf"/>
</dbReference>
<dbReference type="Pfam" id="PF00646">
    <property type="entry name" value="F-box"/>
    <property type="match status" value="1"/>
</dbReference>
<dbReference type="PANTHER" id="PTHR31672:SF10">
    <property type="entry name" value="F-BOX DOMAIN-CONTAINING PROTEIN"/>
    <property type="match status" value="1"/>
</dbReference>
<dbReference type="InterPro" id="IPR050796">
    <property type="entry name" value="SCF_F-box_component"/>
</dbReference>
<dbReference type="PROSITE" id="PS50181">
    <property type="entry name" value="FBOX"/>
    <property type="match status" value="1"/>
</dbReference>
<dbReference type="Proteomes" id="UP000249390">
    <property type="component" value="Unassembled WGS sequence"/>
</dbReference>